<dbReference type="InterPro" id="IPR033452">
    <property type="entry name" value="GH30_C"/>
</dbReference>
<reference evidence="10" key="1">
    <citation type="journal article" date="2021" name="G3 (Bethesda)">
        <title>Genome and transcriptome analysis of the beet armyworm Spodoptera exigua reveals targets for pest control. .</title>
        <authorList>
            <person name="Simon S."/>
            <person name="Breeschoten T."/>
            <person name="Jansen H.J."/>
            <person name="Dirks R.P."/>
            <person name="Schranz M.E."/>
            <person name="Ros V.I.D."/>
        </authorList>
    </citation>
    <scope>NUCLEOTIDE SEQUENCE</scope>
    <source>
        <strain evidence="10">TB_SE_WUR_2020</strain>
    </source>
</reference>
<feature type="domain" description="Glycosyl hydrolase family 30 beta sandwich" evidence="9">
    <location>
        <begin position="207"/>
        <end position="269"/>
    </location>
</feature>
<keyword evidence="4" id="KW-0732">Signal</keyword>
<organism evidence="10 11">
    <name type="scientific">Spodoptera exigua</name>
    <name type="common">Beet armyworm</name>
    <name type="synonym">Noctua fulgens</name>
    <dbReference type="NCBI Taxonomy" id="7107"/>
    <lineage>
        <taxon>Eukaryota</taxon>
        <taxon>Metazoa</taxon>
        <taxon>Ecdysozoa</taxon>
        <taxon>Arthropoda</taxon>
        <taxon>Hexapoda</taxon>
        <taxon>Insecta</taxon>
        <taxon>Pterygota</taxon>
        <taxon>Neoptera</taxon>
        <taxon>Endopterygota</taxon>
        <taxon>Lepidoptera</taxon>
        <taxon>Glossata</taxon>
        <taxon>Ditrysia</taxon>
        <taxon>Noctuoidea</taxon>
        <taxon>Noctuidae</taxon>
        <taxon>Amphipyrinae</taxon>
        <taxon>Spodoptera</taxon>
    </lineage>
</organism>
<dbReference type="PANTHER" id="PTHR11069">
    <property type="entry name" value="GLUCOSYLCERAMIDASE"/>
    <property type="match status" value="1"/>
</dbReference>
<comment type="catalytic activity">
    <reaction evidence="1">
        <text>a beta-D-glucosyl-(1&lt;-&gt;1')-N-acylsphing-4-enine + H2O = an N-acylsphing-4-enine + D-glucose</text>
        <dbReference type="Rhea" id="RHEA:13269"/>
        <dbReference type="ChEBI" id="CHEBI:4167"/>
        <dbReference type="ChEBI" id="CHEBI:15377"/>
        <dbReference type="ChEBI" id="CHEBI:22801"/>
        <dbReference type="ChEBI" id="CHEBI:52639"/>
        <dbReference type="EC" id="3.2.1.45"/>
    </reaction>
    <physiologicalReaction direction="left-to-right" evidence="1">
        <dbReference type="Rhea" id="RHEA:13270"/>
    </physiologicalReaction>
</comment>
<feature type="domain" description="Glycosyl hydrolase family 30 TIM-barrel" evidence="8">
    <location>
        <begin position="6"/>
        <end position="60"/>
    </location>
</feature>
<name>A0A922MZA6_SPOEX</name>
<evidence type="ECO:0000313" key="11">
    <source>
        <dbReference type="Proteomes" id="UP000814243"/>
    </source>
</evidence>
<dbReference type="InterPro" id="IPR001139">
    <property type="entry name" value="Glyco_hydro_30"/>
</dbReference>
<keyword evidence="6" id="KW-0443">Lipid metabolism</keyword>
<dbReference type="PANTHER" id="PTHR11069:SF23">
    <property type="entry name" value="LYSOSOMAL ACID GLUCOSYLCERAMIDASE"/>
    <property type="match status" value="1"/>
</dbReference>
<dbReference type="Gene3D" id="2.60.40.1180">
    <property type="entry name" value="Golgi alpha-mannosidase II"/>
    <property type="match status" value="1"/>
</dbReference>
<dbReference type="Proteomes" id="UP000814243">
    <property type="component" value="Unassembled WGS sequence"/>
</dbReference>
<comment type="similarity">
    <text evidence="2 6">Belongs to the glycosyl hydrolase 30 family.</text>
</comment>
<evidence type="ECO:0000256" key="4">
    <source>
        <dbReference type="ARBA" id="ARBA00022729"/>
    </source>
</evidence>
<accession>A0A922MZA6</accession>
<evidence type="ECO:0000256" key="2">
    <source>
        <dbReference type="ARBA" id="ARBA00005382"/>
    </source>
</evidence>
<dbReference type="GO" id="GO:0016020">
    <property type="term" value="C:membrane"/>
    <property type="evidence" value="ECO:0007669"/>
    <property type="project" value="GOC"/>
</dbReference>
<dbReference type="AlphaFoldDB" id="A0A922MZA6"/>
<comment type="caution">
    <text evidence="10">The sequence shown here is derived from an EMBL/GenBank/DDBJ whole genome shotgun (WGS) entry which is preliminary data.</text>
</comment>
<dbReference type="Pfam" id="PF02055">
    <property type="entry name" value="Glyco_hydro_30"/>
    <property type="match status" value="2"/>
</dbReference>
<protein>
    <recommendedName>
        <fullName evidence="3 6">Glucosylceramidase</fullName>
        <ecNumber evidence="3 6">3.2.1.45</ecNumber>
    </recommendedName>
</protein>
<evidence type="ECO:0000256" key="1">
    <source>
        <dbReference type="ARBA" id="ARBA00001013"/>
    </source>
</evidence>
<dbReference type="GO" id="GO:0006680">
    <property type="term" value="P:glucosylceramide catabolic process"/>
    <property type="evidence" value="ECO:0007669"/>
    <property type="project" value="TreeGrafter"/>
</dbReference>
<evidence type="ECO:0000259" key="9">
    <source>
        <dbReference type="Pfam" id="PF17189"/>
    </source>
</evidence>
<dbReference type="GO" id="GO:0004348">
    <property type="term" value="F:glucosylceramidase activity"/>
    <property type="evidence" value="ECO:0007669"/>
    <property type="project" value="UniProtKB-EC"/>
</dbReference>
<feature type="domain" description="Glycosyl hydrolase family 30 TIM-barrel" evidence="8">
    <location>
        <begin position="124"/>
        <end position="204"/>
    </location>
</feature>
<dbReference type="InterPro" id="IPR013780">
    <property type="entry name" value="Glyco_hydro_b"/>
</dbReference>
<keyword evidence="5 6" id="KW-0378">Hydrolase</keyword>
<evidence type="ECO:0000256" key="6">
    <source>
        <dbReference type="RuleBase" id="RU361188"/>
    </source>
</evidence>
<gene>
    <name evidence="10" type="ORF">HF086_005217</name>
</gene>
<dbReference type="EC" id="3.2.1.45" evidence="3 6"/>
<sequence>MAIGAMVCSYFSDKGLQYNMIRVPIGGTDFSTHAYAYNELPVNDTKLSNFTLTYEDFHYKKLEAEYEDIHIASQWHRPGPYNLPVSSDTDDKGGDASVEHAGPRDSDDMVPPAVDEDAPGSIPILEKHVDVGSWVRAKKYAIDIIDDINHDVVGWIDWNLCLNVQGGPSYTANHVDSPILVFPEFNAFIKQPMFYAMGHFSKFVPRGSRRIEVTQKCGWKRSLWTTAFITPQNNVVVVLYNDGKATKVNLQLGSKQAVVEMEANSMATVELPPSVNF</sequence>
<feature type="compositionally biased region" description="Basic and acidic residues" evidence="7">
    <location>
        <begin position="89"/>
        <end position="107"/>
    </location>
</feature>
<proteinExistence type="inferred from homology"/>
<evidence type="ECO:0000256" key="3">
    <source>
        <dbReference type="ARBA" id="ARBA00012658"/>
    </source>
</evidence>
<dbReference type="SUPFAM" id="SSF51445">
    <property type="entry name" value="(Trans)glycosidases"/>
    <property type="match status" value="2"/>
</dbReference>
<dbReference type="EMBL" id="JACEFF010000019">
    <property type="protein sequence ID" value="KAH9645568.1"/>
    <property type="molecule type" value="Genomic_DNA"/>
</dbReference>
<dbReference type="Pfam" id="PF17189">
    <property type="entry name" value="Glyco_hydro_30C"/>
    <property type="match status" value="1"/>
</dbReference>
<dbReference type="Gene3D" id="3.20.20.80">
    <property type="entry name" value="Glycosidases"/>
    <property type="match status" value="2"/>
</dbReference>
<evidence type="ECO:0000256" key="7">
    <source>
        <dbReference type="SAM" id="MobiDB-lite"/>
    </source>
</evidence>
<dbReference type="InterPro" id="IPR017853">
    <property type="entry name" value="GH"/>
</dbReference>
<evidence type="ECO:0000259" key="8">
    <source>
        <dbReference type="Pfam" id="PF02055"/>
    </source>
</evidence>
<evidence type="ECO:0000313" key="10">
    <source>
        <dbReference type="EMBL" id="KAH9645568.1"/>
    </source>
</evidence>
<dbReference type="InterPro" id="IPR033453">
    <property type="entry name" value="Glyco_hydro_30_TIM-barrel"/>
</dbReference>
<feature type="region of interest" description="Disordered" evidence="7">
    <location>
        <begin position="82"/>
        <end position="117"/>
    </location>
</feature>
<keyword evidence="6" id="KW-0326">Glycosidase</keyword>
<keyword evidence="6" id="KW-0746">Sphingolipid metabolism</keyword>
<evidence type="ECO:0000256" key="5">
    <source>
        <dbReference type="ARBA" id="ARBA00022801"/>
    </source>
</evidence>